<name>A0ABS9X705_9GAMM</name>
<evidence type="ECO:0000313" key="1">
    <source>
        <dbReference type="EMBL" id="MCI2284807.1"/>
    </source>
</evidence>
<evidence type="ECO:0000313" key="2">
    <source>
        <dbReference type="Proteomes" id="UP001139646"/>
    </source>
</evidence>
<gene>
    <name evidence="1" type="ORF">L3081_17180</name>
</gene>
<dbReference type="EMBL" id="JAKKSL010000003">
    <property type="protein sequence ID" value="MCI2284807.1"/>
    <property type="molecule type" value="Genomic_DNA"/>
</dbReference>
<sequence length="63" mass="7306">MEFKDIHIGMKCGSRKGSGTVTWIDGSTRKIYMADTCNNNNFEVEFEDIIEDPQVHNKQDTFY</sequence>
<keyword evidence="2" id="KW-1185">Reference proteome</keyword>
<protein>
    <submittedName>
        <fullName evidence="1">Uncharacterized protein</fullName>
    </submittedName>
</protein>
<accession>A0ABS9X705</accession>
<reference evidence="1" key="1">
    <citation type="submission" date="2022-01" db="EMBL/GenBank/DDBJ databases">
        <title>Colwellia maritima, isolated from seawater.</title>
        <authorList>
            <person name="Kristyanto S."/>
            <person name="Jung J."/>
            <person name="Jeon C.O."/>
        </authorList>
    </citation>
    <scope>NUCLEOTIDE SEQUENCE</scope>
    <source>
        <strain evidence="1">MSW7</strain>
    </source>
</reference>
<organism evidence="1 2">
    <name type="scientific">Colwellia maritima</name>
    <dbReference type="NCBI Taxonomy" id="2912588"/>
    <lineage>
        <taxon>Bacteria</taxon>
        <taxon>Pseudomonadati</taxon>
        <taxon>Pseudomonadota</taxon>
        <taxon>Gammaproteobacteria</taxon>
        <taxon>Alteromonadales</taxon>
        <taxon>Colwelliaceae</taxon>
        <taxon>Colwellia</taxon>
    </lineage>
</organism>
<dbReference type="RefSeq" id="WP_242287274.1">
    <property type="nucleotide sequence ID" value="NZ_JAKKSL010000003.1"/>
</dbReference>
<proteinExistence type="predicted"/>
<comment type="caution">
    <text evidence="1">The sequence shown here is derived from an EMBL/GenBank/DDBJ whole genome shotgun (WGS) entry which is preliminary data.</text>
</comment>
<dbReference type="Proteomes" id="UP001139646">
    <property type="component" value="Unassembled WGS sequence"/>
</dbReference>